<dbReference type="SUPFAM" id="SSF51556">
    <property type="entry name" value="Metallo-dependent hydrolases"/>
    <property type="match status" value="1"/>
</dbReference>
<dbReference type="InterPro" id="IPR032466">
    <property type="entry name" value="Metal_Hydrolase"/>
</dbReference>
<dbReference type="Gene3D" id="3.20.20.140">
    <property type="entry name" value="Metal-dependent hydrolases"/>
    <property type="match status" value="1"/>
</dbReference>
<dbReference type="Pfam" id="PF07969">
    <property type="entry name" value="Amidohydro_3"/>
    <property type="match status" value="1"/>
</dbReference>
<dbReference type="SUPFAM" id="SSF51338">
    <property type="entry name" value="Composite domain of metallo-dependent hydrolases"/>
    <property type="match status" value="1"/>
</dbReference>
<dbReference type="Proteomes" id="UP001500630">
    <property type="component" value="Unassembled WGS sequence"/>
</dbReference>
<protein>
    <submittedName>
        <fullName evidence="2">Alpha-D-ribose 1-methylphosphonate 5-triphosphate diphosphatase</fullName>
    </submittedName>
</protein>
<dbReference type="PIRSF" id="PIRSF038971">
    <property type="entry name" value="PhnM"/>
    <property type="match status" value="1"/>
</dbReference>
<dbReference type="PANTHER" id="PTHR43135">
    <property type="entry name" value="ALPHA-D-RIBOSE 1-METHYLPHOSPHONATE 5-TRIPHOSPHATE DIPHOSPHATASE"/>
    <property type="match status" value="1"/>
</dbReference>
<dbReference type="PANTHER" id="PTHR43135:SF3">
    <property type="entry name" value="ALPHA-D-RIBOSE 1-METHYLPHOSPHONATE 5-TRIPHOSPHATE DIPHOSPHATASE"/>
    <property type="match status" value="1"/>
</dbReference>
<keyword evidence="3" id="KW-1185">Reference proteome</keyword>
<dbReference type="InterPro" id="IPR011059">
    <property type="entry name" value="Metal-dep_hydrolase_composite"/>
</dbReference>
<comment type="caution">
    <text evidence="2">The sequence shown here is derived from an EMBL/GenBank/DDBJ whole genome shotgun (WGS) entry which is preliminary data.</text>
</comment>
<evidence type="ECO:0000313" key="3">
    <source>
        <dbReference type="Proteomes" id="UP001500630"/>
    </source>
</evidence>
<evidence type="ECO:0000259" key="1">
    <source>
        <dbReference type="Pfam" id="PF07969"/>
    </source>
</evidence>
<organism evidence="2 3">
    <name type="scientific">Nonomuraea rosea</name>
    <dbReference type="NCBI Taxonomy" id="638574"/>
    <lineage>
        <taxon>Bacteria</taxon>
        <taxon>Bacillati</taxon>
        <taxon>Actinomycetota</taxon>
        <taxon>Actinomycetes</taxon>
        <taxon>Streptosporangiales</taxon>
        <taxon>Streptosporangiaceae</taxon>
        <taxon>Nonomuraea</taxon>
    </lineage>
</organism>
<proteinExistence type="predicted"/>
<dbReference type="InterPro" id="IPR051781">
    <property type="entry name" value="Metallo-dep_Hydrolase"/>
</dbReference>
<dbReference type="InterPro" id="IPR012696">
    <property type="entry name" value="PhnM"/>
</dbReference>
<feature type="domain" description="Amidohydrolase 3" evidence="1">
    <location>
        <begin position="297"/>
        <end position="371"/>
    </location>
</feature>
<evidence type="ECO:0000313" key="2">
    <source>
        <dbReference type="EMBL" id="GAA3541015.1"/>
    </source>
</evidence>
<reference evidence="3" key="1">
    <citation type="journal article" date="2019" name="Int. J. Syst. Evol. Microbiol.">
        <title>The Global Catalogue of Microorganisms (GCM) 10K type strain sequencing project: providing services to taxonomists for standard genome sequencing and annotation.</title>
        <authorList>
            <consortium name="The Broad Institute Genomics Platform"/>
            <consortium name="The Broad Institute Genome Sequencing Center for Infectious Disease"/>
            <person name="Wu L."/>
            <person name="Ma J."/>
        </authorList>
    </citation>
    <scope>NUCLEOTIDE SEQUENCE [LARGE SCALE GENOMIC DNA]</scope>
    <source>
        <strain evidence="3">JCM 17326</strain>
    </source>
</reference>
<sequence length="395" mass="41031">MSAHTRVLAHAKAVLPDRVVDDALVVTEGGLITHVGPARPGAVPAEAIDLRGALLLPGIVDTHSDGLETELRPRPGAEFEVGFGVSSFEGRVRAAGITTVFHGVAFESHNRKGRTVDRARRVDAAIRDRAASGAALVDHRILYRLDARDPEGLAALESCLSGTTAPPPLVSFEDHTPGQGQYRDSAVYRRWLEGTEGISAEEAQRRVETLVAERDSRIGHREIALGRLAELAALGRARLLAHDPVTAEEIDVALANGVSVAEFPTTPEAAKAARARGLRVVAGAPNILRGGSHSGNVSAAELVAAGLVDGLSSDYLPSAPLAAALLLAEQGVVALPRAVALVTSGPASVAGLSDRGELAEGQRGDLAVVTVDRGWPTVRLTVTAGDQAVPVGVRG</sequence>
<dbReference type="InterPro" id="IPR013108">
    <property type="entry name" value="Amidohydro_3"/>
</dbReference>
<dbReference type="RefSeq" id="WP_345560671.1">
    <property type="nucleotide sequence ID" value="NZ_BAABDQ010000003.1"/>
</dbReference>
<dbReference type="NCBIfam" id="NF011984">
    <property type="entry name" value="PRK15446.1-5"/>
    <property type="match status" value="1"/>
</dbReference>
<dbReference type="Gene3D" id="2.30.40.10">
    <property type="entry name" value="Urease, subunit C, domain 1"/>
    <property type="match status" value="1"/>
</dbReference>
<dbReference type="EMBL" id="BAABDQ010000003">
    <property type="protein sequence ID" value="GAA3541015.1"/>
    <property type="molecule type" value="Genomic_DNA"/>
</dbReference>
<accession>A0ABP6VWN0</accession>
<dbReference type="NCBIfam" id="NF011990">
    <property type="entry name" value="PRK15446.2-6"/>
    <property type="match status" value="1"/>
</dbReference>
<name>A0ABP6VWN0_9ACTN</name>
<gene>
    <name evidence="2" type="ORF">GCM10022419_021450</name>
</gene>